<feature type="transmembrane region" description="Helical" evidence="1">
    <location>
        <begin position="132"/>
        <end position="150"/>
    </location>
</feature>
<accession>A0AAV3SBD5</accession>
<feature type="transmembrane region" description="Helical" evidence="1">
    <location>
        <begin position="235"/>
        <end position="254"/>
    </location>
</feature>
<feature type="transmembrane region" description="Helical" evidence="1">
    <location>
        <begin position="51"/>
        <end position="70"/>
    </location>
</feature>
<dbReference type="EMBL" id="BAAABL010000092">
    <property type="protein sequence ID" value="GAA0313356.1"/>
    <property type="molecule type" value="Genomic_DNA"/>
</dbReference>
<sequence length="261" mass="26947">MSWRVVAERDARDPFRSMSALTLFGAYAILFALAGYLQSGGSSGVAGGLPTLVQFIVPLTALGVSYGAIAGARDDGSLRVMLSYPHSRFDVALGTALGRAIVTCAAITTGYVVSLVVFVAAGGSGVSVTTFVGGWLLSCLLGVAFVGIGVGASATARTARRAVGLAASAFLLFLIAWNAIPTLVRYVAAGFQFSLGPTPTWARVFNACSPLEAYSTADGALAASAASGPFYTTRWFAVVVLVAWAVIPLALGYLRFERADL</sequence>
<feature type="transmembrane region" description="Helical" evidence="1">
    <location>
        <begin position="162"/>
        <end position="180"/>
    </location>
</feature>
<name>A0AAV3SBD5_9EURY</name>
<evidence type="ECO:0000313" key="2">
    <source>
        <dbReference type="EMBL" id="GAA0313356.1"/>
    </source>
</evidence>
<feature type="transmembrane region" description="Helical" evidence="1">
    <location>
        <begin position="20"/>
        <end position="39"/>
    </location>
</feature>
<evidence type="ECO:0008006" key="4">
    <source>
        <dbReference type="Google" id="ProtNLM"/>
    </source>
</evidence>
<dbReference type="AlphaFoldDB" id="A0AAV3SBD5"/>
<keyword evidence="3" id="KW-1185">Reference proteome</keyword>
<reference evidence="2 3" key="1">
    <citation type="journal article" date="2019" name="Int. J. Syst. Evol. Microbiol.">
        <title>The Global Catalogue of Microorganisms (GCM) 10K type strain sequencing project: providing services to taxonomists for standard genome sequencing and annotation.</title>
        <authorList>
            <consortium name="The Broad Institute Genomics Platform"/>
            <consortium name="The Broad Institute Genome Sequencing Center for Infectious Disease"/>
            <person name="Wu L."/>
            <person name="Ma J."/>
        </authorList>
    </citation>
    <scope>NUCLEOTIDE SEQUENCE [LARGE SCALE GENOMIC DNA]</scope>
    <source>
        <strain evidence="2 3">JCM 16330</strain>
    </source>
</reference>
<evidence type="ECO:0000313" key="3">
    <source>
        <dbReference type="Proteomes" id="UP001500837"/>
    </source>
</evidence>
<dbReference type="Pfam" id="PF12679">
    <property type="entry name" value="ABC2_membrane_2"/>
    <property type="match status" value="1"/>
</dbReference>
<gene>
    <name evidence="2" type="ORF">GCM10009066_28080</name>
</gene>
<keyword evidence="1" id="KW-0472">Membrane</keyword>
<dbReference type="PANTHER" id="PTHR43471:SF1">
    <property type="entry name" value="ABC TRANSPORTER PERMEASE PROTEIN NOSY-RELATED"/>
    <property type="match status" value="1"/>
</dbReference>
<proteinExistence type="predicted"/>
<keyword evidence="1" id="KW-1133">Transmembrane helix</keyword>
<dbReference type="GO" id="GO:0140359">
    <property type="term" value="F:ABC-type transporter activity"/>
    <property type="evidence" value="ECO:0007669"/>
    <property type="project" value="InterPro"/>
</dbReference>
<protein>
    <recommendedName>
        <fullName evidence="4">ABC transporter</fullName>
    </recommendedName>
</protein>
<dbReference type="Proteomes" id="UP001500837">
    <property type="component" value="Unassembled WGS sequence"/>
</dbReference>
<dbReference type="RefSeq" id="WP_211312858.1">
    <property type="nucleotide sequence ID" value="NZ_BAAABL010000092.1"/>
</dbReference>
<dbReference type="PANTHER" id="PTHR43471">
    <property type="entry name" value="ABC TRANSPORTER PERMEASE"/>
    <property type="match status" value="1"/>
</dbReference>
<feature type="transmembrane region" description="Helical" evidence="1">
    <location>
        <begin position="91"/>
        <end position="120"/>
    </location>
</feature>
<organism evidence="2 3">
    <name type="scientific">Halarchaeum salinum</name>
    <dbReference type="NCBI Taxonomy" id="489912"/>
    <lineage>
        <taxon>Archaea</taxon>
        <taxon>Methanobacteriati</taxon>
        <taxon>Methanobacteriota</taxon>
        <taxon>Stenosarchaea group</taxon>
        <taxon>Halobacteria</taxon>
        <taxon>Halobacteriales</taxon>
        <taxon>Halobacteriaceae</taxon>
    </lineage>
</organism>
<keyword evidence="1" id="KW-0812">Transmembrane</keyword>
<evidence type="ECO:0000256" key="1">
    <source>
        <dbReference type="SAM" id="Phobius"/>
    </source>
</evidence>
<comment type="caution">
    <text evidence="2">The sequence shown here is derived from an EMBL/GenBank/DDBJ whole genome shotgun (WGS) entry which is preliminary data.</text>
</comment>
<dbReference type="GO" id="GO:0005886">
    <property type="term" value="C:plasma membrane"/>
    <property type="evidence" value="ECO:0007669"/>
    <property type="project" value="UniProtKB-SubCell"/>
</dbReference>